<protein>
    <submittedName>
        <fullName evidence="1">Uncharacterized protein</fullName>
    </submittedName>
</protein>
<dbReference type="EMBL" id="KN400451">
    <property type="protein sequence ID" value="KHG13896.1"/>
    <property type="molecule type" value="Genomic_DNA"/>
</dbReference>
<name>A0A0B0NS40_GOSAR</name>
<dbReference type="AlphaFoldDB" id="A0A0B0NS40"/>
<proteinExistence type="predicted"/>
<organism evidence="1 2">
    <name type="scientific">Gossypium arboreum</name>
    <name type="common">Tree cotton</name>
    <name type="synonym">Gossypium nanking</name>
    <dbReference type="NCBI Taxonomy" id="29729"/>
    <lineage>
        <taxon>Eukaryota</taxon>
        <taxon>Viridiplantae</taxon>
        <taxon>Streptophyta</taxon>
        <taxon>Embryophyta</taxon>
        <taxon>Tracheophyta</taxon>
        <taxon>Spermatophyta</taxon>
        <taxon>Magnoliopsida</taxon>
        <taxon>eudicotyledons</taxon>
        <taxon>Gunneridae</taxon>
        <taxon>Pentapetalae</taxon>
        <taxon>rosids</taxon>
        <taxon>malvids</taxon>
        <taxon>Malvales</taxon>
        <taxon>Malvaceae</taxon>
        <taxon>Malvoideae</taxon>
        <taxon>Gossypium</taxon>
    </lineage>
</organism>
<sequence length="45" mass="5400">MHQPHYDNQCKTMSRTWHRRRDDCQCKMCLGHASASMMVARVRHV</sequence>
<dbReference type="Proteomes" id="UP000032142">
    <property type="component" value="Unassembled WGS sequence"/>
</dbReference>
<reference evidence="2" key="1">
    <citation type="submission" date="2014-09" db="EMBL/GenBank/DDBJ databases">
        <authorList>
            <person name="Mudge J."/>
            <person name="Ramaraj T."/>
            <person name="Lindquist I.E."/>
            <person name="Bharti A.K."/>
            <person name="Sundararajan A."/>
            <person name="Cameron C.T."/>
            <person name="Woodward J.E."/>
            <person name="May G.D."/>
            <person name="Brubaker C."/>
            <person name="Broadhvest J."/>
            <person name="Wilkins T.A."/>
        </authorList>
    </citation>
    <scope>NUCLEOTIDE SEQUENCE</scope>
    <source>
        <strain evidence="2">cv. AKA8401</strain>
    </source>
</reference>
<gene>
    <name evidence="1" type="ORF">F383_19972</name>
</gene>
<keyword evidence="2" id="KW-1185">Reference proteome</keyword>
<accession>A0A0B0NS40</accession>
<evidence type="ECO:0000313" key="1">
    <source>
        <dbReference type="EMBL" id="KHG13896.1"/>
    </source>
</evidence>
<evidence type="ECO:0000313" key="2">
    <source>
        <dbReference type="Proteomes" id="UP000032142"/>
    </source>
</evidence>